<accession>A0A6J5ZJI0</accession>
<evidence type="ECO:0000256" key="1">
    <source>
        <dbReference type="SAM" id="Phobius"/>
    </source>
</evidence>
<evidence type="ECO:0000313" key="2">
    <source>
        <dbReference type="EMBL" id="CAB4339783.1"/>
    </source>
</evidence>
<feature type="transmembrane region" description="Helical" evidence="1">
    <location>
        <begin position="20"/>
        <end position="39"/>
    </location>
</feature>
<gene>
    <name evidence="2" type="ORF">UFOPK4080_00816</name>
</gene>
<keyword evidence="1" id="KW-0812">Transmembrane</keyword>
<name>A0A6J5ZJI0_9ZZZZ</name>
<proteinExistence type="predicted"/>
<sequence>MRARYTPEEPEDASHLAGWMYADLLLALMVIFLATISFVPNFANSSSAVTTQIKQISSGYNYNRGLSLVYNGFNSKLIMNDIASFKVKEGLPEDAEIIYAQILGGFDVSTERADQGKLRALEFSLKLSRENPELFSTAATNLGSNLLLRKNEIALRLTFVAKIK</sequence>
<reference evidence="2" key="1">
    <citation type="submission" date="2020-05" db="EMBL/GenBank/DDBJ databases">
        <authorList>
            <person name="Chiriac C."/>
            <person name="Salcher M."/>
            <person name="Ghai R."/>
            <person name="Kavagutti S V."/>
        </authorList>
    </citation>
    <scope>NUCLEOTIDE SEQUENCE</scope>
</reference>
<dbReference type="AlphaFoldDB" id="A0A6J5ZJI0"/>
<organism evidence="2">
    <name type="scientific">freshwater metagenome</name>
    <dbReference type="NCBI Taxonomy" id="449393"/>
    <lineage>
        <taxon>unclassified sequences</taxon>
        <taxon>metagenomes</taxon>
        <taxon>ecological metagenomes</taxon>
    </lineage>
</organism>
<dbReference type="EMBL" id="CAESAG010000132">
    <property type="protein sequence ID" value="CAB4339783.1"/>
    <property type="molecule type" value="Genomic_DNA"/>
</dbReference>
<keyword evidence="1" id="KW-1133">Transmembrane helix</keyword>
<keyword evidence="1" id="KW-0472">Membrane</keyword>
<protein>
    <submittedName>
        <fullName evidence="2">Unannotated protein</fullName>
    </submittedName>
</protein>